<accession>A8NA11</accession>
<dbReference type="InParanoid" id="A8NA11"/>
<organism evidence="1 2">
    <name type="scientific">Coprinopsis cinerea (strain Okayama-7 / 130 / ATCC MYA-4618 / FGSC 9003)</name>
    <name type="common">Inky cap fungus</name>
    <name type="synonym">Hormographiella aspergillata</name>
    <dbReference type="NCBI Taxonomy" id="240176"/>
    <lineage>
        <taxon>Eukaryota</taxon>
        <taxon>Fungi</taxon>
        <taxon>Dikarya</taxon>
        <taxon>Basidiomycota</taxon>
        <taxon>Agaricomycotina</taxon>
        <taxon>Agaricomycetes</taxon>
        <taxon>Agaricomycetidae</taxon>
        <taxon>Agaricales</taxon>
        <taxon>Agaricineae</taxon>
        <taxon>Psathyrellaceae</taxon>
        <taxon>Coprinopsis</taxon>
    </lineage>
</organism>
<proteinExistence type="predicted"/>
<dbReference type="HOGENOM" id="CLU_2061380_0_0_1"/>
<name>A8NA11_COPC7</name>
<dbReference type="GeneID" id="6008141"/>
<gene>
    <name evidence="1" type="ORF">CC1G_05738</name>
</gene>
<dbReference type="VEuPathDB" id="FungiDB:CC1G_05738"/>
<reference evidence="1 2" key="1">
    <citation type="journal article" date="2010" name="Proc. Natl. Acad. Sci. U.S.A.">
        <title>Insights into evolution of multicellular fungi from the assembled chromosomes of the mushroom Coprinopsis cinerea (Coprinus cinereus).</title>
        <authorList>
            <person name="Stajich J.E."/>
            <person name="Wilke S.K."/>
            <person name="Ahren D."/>
            <person name="Au C.H."/>
            <person name="Birren B.W."/>
            <person name="Borodovsky M."/>
            <person name="Burns C."/>
            <person name="Canback B."/>
            <person name="Casselton L.A."/>
            <person name="Cheng C.K."/>
            <person name="Deng J."/>
            <person name="Dietrich F.S."/>
            <person name="Fargo D.C."/>
            <person name="Farman M.L."/>
            <person name="Gathman A.C."/>
            <person name="Goldberg J."/>
            <person name="Guigo R."/>
            <person name="Hoegger P.J."/>
            <person name="Hooker J.B."/>
            <person name="Huggins A."/>
            <person name="James T.Y."/>
            <person name="Kamada T."/>
            <person name="Kilaru S."/>
            <person name="Kodira C."/>
            <person name="Kues U."/>
            <person name="Kupfer D."/>
            <person name="Kwan H.S."/>
            <person name="Lomsadze A."/>
            <person name="Li W."/>
            <person name="Lilly W.W."/>
            <person name="Ma L.J."/>
            <person name="Mackey A.J."/>
            <person name="Manning G."/>
            <person name="Martin F."/>
            <person name="Muraguchi H."/>
            <person name="Natvig D.O."/>
            <person name="Palmerini H."/>
            <person name="Ramesh M.A."/>
            <person name="Rehmeyer C.J."/>
            <person name="Roe B.A."/>
            <person name="Shenoy N."/>
            <person name="Stanke M."/>
            <person name="Ter-Hovhannisyan V."/>
            <person name="Tunlid A."/>
            <person name="Velagapudi R."/>
            <person name="Vision T.J."/>
            <person name="Zeng Q."/>
            <person name="Zolan M.E."/>
            <person name="Pukkila P.J."/>
        </authorList>
    </citation>
    <scope>NUCLEOTIDE SEQUENCE [LARGE SCALE GENOMIC DNA]</scope>
    <source>
        <strain evidence="2">Okayama-7 / 130 / ATCC MYA-4618 / FGSC 9003</strain>
    </source>
</reference>
<protein>
    <submittedName>
        <fullName evidence="1">Uncharacterized protein</fullName>
    </submittedName>
</protein>
<dbReference type="AlphaFoldDB" id="A8NA11"/>
<dbReference type="EMBL" id="AACS02000007">
    <property type="protein sequence ID" value="EAU90200.2"/>
    <property type="molecule type" value="Genomic_DNA"/>
</dbReference>
<dbReference type="RefSeq" id="XP_001831667.2">
    <property type="nucleotide sequence ID" value="XM_001831615.2"/>
</dbReference>
<evidence type="ECO:0000313" key="1">
    <source>
        <dbReference type="EMBL" id="EAU90200.2"/>
    </source>
</evidence>
<keyword evidence="2" id="KW-1185">Reference proteome</keyword>
<sequence>MDPTRHHRDHHRAREAITKEDLITARADITLSNPLKHINKEGTMAARLRKATRSKAILSRDTLPRDLLRLSLCNKKRRATLVATPVSLPSSAVAAPTPFADHDLRPVFETQALIAASDA</sequence>
<evidence type="ECO:0000313" key="2">
    <source>
        <dbReference type="Proteomes" id="UP000001861"/>
    </source>
</evidence>
<dbReference type="KEGG" id="cci:CC1G_05738"/>
<comment type="caution">
    <text evidence="1">The sequence shown here is derived from an EMBL/GenBank/DDBJ whole genome shotgun (WGS) entry which is preliminary data.</text>
</comment>
<dbReference type="Proteomes" id="UP000001861">
    <property type="component" value="Unassembled WGS sequence"/>
</dbReference>